<comment type="caution">
    <text evidence="10">The sequence shown here is derived from an EMBL/GenBank/DDBJ whole genome shotgun (WGS) entry which is preliminary data.</text>
</comment>
<proteinExistence type="predicted"/>
<dbReference type="PANTHER" id="PTHR11748">
    <property type="entry name" value="D-LACTATE DEHYDROGENASE"/>
    <property type="match status" value="1"/>
</dbReference>
<dbReference type="InterPro" id="IPR006094">
    <property type="entry name" value="Oxid_FAD_bind_N"/>
</dbReference>
<keyword evidence="11" id="KW-1185">Reference proteome</keyword>
<dbReference type="PANTHER" id="PTHR11748:SF119">
    <property type="entry name" value="D-2-HYDROXYGLUTARATE DEHYDROGENASE"/>
    <property type="match status" value="1"/>
</dbReference>
<dbReference type="Gene3D" id="1.10.1060.10">
    <property type="entry name" value="Alpha-helical ferredoxin"/>
    <property type="match status" value="1"/>
</dbReference>
<dbReference type="AlphaFoldDB" id="A0A4U0RPN3"/>
<dbReference type="Gene3D" id="3.30.465.10">
    <property type="match status" value="1"/>
</dbReference>
<name>A0A4U0RPN3_9RHOB</name>
<keyword evidence="7" id="KW-0411">Iron-sulfur</keyword>
<dbReference type="GO" id="GO:0051536">
    <property type="term" value="F:iron-sulfur cluster binding"/>
    <property type="evidence" value="ECO:0007669"/>
    <property type="project" value="UniProtKB-KW"/>
</dbReference>
<evidence type="ECO:0000256" key="1">
    <source>
        <dbReference type="ARBA" id="ARBA00001974"/>
    </source>
</evidence>
<dbReference type="Pfam" id="PF02913">
    <property type="entry name" value="FAD-oxidase_C"/>
    <property type="match status" value="1"/>
</dbReference>
<comment type="cofactor">
    <cofactor evidence="1">
        <name>FAD</name>
        <dbReference type="ChEBI" id="CHEBI:57692"/>
    </cofactor>
</comment>
<dbReference type="InterPro" id="IPR017900">
    <property type="entry name" value="4Fe4S_Fe_S_CS"/>
</dbReference>
<evidence type="ECO:0000256" key="5">
    <source>
        <dbReference type="ARBA" id="ARBA00023002"/>
    </source>
</evidence>
<dbReference type="InterPro" id="IPR016169">
    <property type="entry name" value="FAD-bd_PCMH_sub2"/>
</dbReference>
<dbReference type="Pfam" id="PF01565">
    <property type="entry name" value="FAD_binding_4"/>
    <property type="match status" value="1"/>
</dbReference>
<dbReference type="InterPro" id="IPR017896">
    <property type="entry name" value="4Fe4S_Fe-S-bd"/>
</dbReference>
<reference evidence="10 11" key="1">
    <citation type="submission" date="2019-04" db="EMBL/GenBank/DDBJ databases">
        <authorList>
            <person name="Li J."/>
        </authorList>
    </citation>
    <scope>NUCLEOTIDE SEQUENCE [LARGE SCALE GENOMIC DNA]</scope>
    <source>
        <strain evidence="10 11">KCTC 42687</strain>
    </source>
</reference>
<dbReference type="InterPro" id="IPR016164">
    <property type="entry name" value="FAD-linked_Oxase-like_C"/>
</dbReference>
<evidence type="ECO:0000259" key="8">
    <source>
        <dbReference type="PROSITE" id="PS51379"/>
    </source>
</evidence>
<evidence type="ECO:0000259" key="9">
    <source>
        <dbReference type="PROSITE" id="PS51387"/>
    </source>
</evidence>
<dbReference type="PROSITE" id="PS51387">
    <property type="entry name" value="FAD_PCMH"/>
    <property type="match status" value="1"/>
</dbReference>
<dbReference type="PROSITE" id="PS00198">
    <property type="entry name" value="4FE4S_FER_1"/>
    <property type="match status" value="1"/>
</dbReference>
<evidence type="ECO:0000256" key="6">
    <source>
        <dbReference type="ARBA" id="ARBA00023004"/>
    </source>
</evidence>
<dbReference type="GO" id="GO:0071949">
    <property type="term" value="F:FAD binding"/>
    <property type="evidence" value="ECO:0007669"/>
    <property type="project" value="InterPro"/>
</dbReference>
<protein>
    <submittedName>
        <fullName evidence="10">FAD-binding oxidoreductase</fullName>
    </submittedName>
</protein>
<evidence type="ECO:0000256" key="4">
    <source>
        <dbReference type="ARBA" id="ARBA00022827"/>
    </source>
</evidence>
<dbReference type="Gene3D" id="1.10.45.10">
    <property type="entry name" value="Vanillyl-alcohol Oxidase, Chain A, domain 4"/>
    <property type="match status" value="1"/>
</dbReference>
<dbReference type="InterPro" id="IPR036318">
    <property type="entry name" value="FAD-bd_PCMH-like_sf"/>
</dbReference>
<dbReference type="PROSITE" id="PS51379">
    <property type="entry name" value="4FE4S_FER_2"/>
    <property type="match status" value="1"/>
</dbReference>
<dbReference type="SUPFAM" id="SSF56176">
    <property type="entry name" value="FAD-binding/transporter-associated domain-like"/>
    <property type="match status" value="1"/>
</dbReference>
<dbReference type="RefSeq" id="WP_136887151.1">
    <property type="nucleotide sequence ID" value="NZ_SUNI01000019.1"/>
</dbReference>
<dbReference type="EMBL" id="SUNI01000019">
    <property type="protein sequence ID" value="TJZ90164.1"/>
    <property type="molecule type" value="Genomic_DNA"/>
</dbReference>
<dbReference type="GO" id="GO:0004458">
    <property type="term" value="F:D-lactate dehydrogenase (cytochrome) activity"/>
    <property type="evidence" value="ECO:0007669"/>
    <property type="project" value="TreeGrafter"/>
</dbReference>
<dbReference type="InterPro" id="IPR004113">
    <property type="entry name" value="FAD-bd_oxidored_4_C"/>
</dbReference>
<dbReference type="SUPFAM" id="SSF46548">
    <property type="entry name" value="alpha-helical ferredoxin"/>
    <property type="match status" value="1"/>
</dbReference>
<dbReference type="GO" id="GO:0046872">
    <property type="term" value="F:metal ion binding"/>
    <property type="evidence" value="ECO:0007669"/>
    <property type="project" value="UniProtKB-KW"/>
</dbReference>
<keyword evidence="6" id="KW-0408">Iron</keyword>
<keyword evidence="2" id="KW-0285">Flavoprotein</keyword>
<evidence type="ECO:0000256" key="7">
    <source>
        <dbReference type="ARBA" id="ARBA00023014"/>
    </source>
</evidence>
<keyword evidence="3" id="KW-0479">Metal-binding</keyword>
<evidence type="ECO:0000313" key="10">
    <source>
        <dbReference type="EMBL" id="TJZ90164.1"/>
    </source>
</evidence>
<dbReference type="GO" id="GO:1903457">
    <property type="term" value="P:lactate catabolic process"/>
    <property type="evidence" value="ECO:0007669"/>
    <property type="project" value="TreeGrafter"/>
</dbReference>
<dbReference type="InterPro" id="IPR016171">
    <property type="entry name" value="Vanillyl_alc_oxidase_C-sub2"/>
</dbReference>
<evidence type="ECO:0000313" key="11">
    <source>
        <dbReference type="Proteomes" id="UP000309747"/>
    </source>
</evidence>
<dbReference type="OrthoDB" id="9811557at2"/>
<accession>A0A4U0RPN3</accession>
<dbReference type="SUPFAM" id="SSF55103">
    <property type="entry name" value="FAD-linked oxidases, C-terminal domain"/>
    <property type="match status" value="1"/>
</dbReference>
<gene>
    <name evidence="10" type="ORF">FA743_16240</name>
</gene>
<feature type="domain" description="4Fe-4S ferredoxin-type" evidence="8">
    <location>
        <begin position="599"/>
        <end position="630"/>
    </location>
</feature>
<feature type="domain" description="FAD-binding PCMH-type" evidence="9">
    <location>
        <begin position="44"/>
        <end position="265"/>
    </location>
</feature>
<keyword evidence="5" id="KW-0560">Oxidoreductase</keyword>
<organism evidence="10 11">
    <name type="scientific">Paracoccus gahaiensis</name>
    <dbReference type="NCBI Taxonomy" id="1706839"/>
    <lineage>
        <taxon>Bacteria</taxon>
        <taxon>Pseudomonadati</taxon>
        <taxon>Pseudomonadota</taxon>
        <taxon>Alphaproteobacteria</taxon>
        <taxon>Rhodobacterales</taxon>
        <taxon>Paracoccaceae</taxon>
        <taxon>Paracoccus</taxon>
    </lineage>
</organism>
<dbReference type="InterPro" id="IPR016166">
    <property type="entry name" value="FAD-bd_PCMH"/>
</dbReference>
<keyword evidence="4" id="KW-0274">FAD</keyword>
<sequence>MRDLIFPDTLTGDLTAALRTAGFTGQIEADHALRAAMSTDNSVYQITPDLIAAPRDADDVVRALRVLDDPAFADVALTARGGGTGTNGQSLNQGLVLDMRRHMTRILQIDANAGWADVEPGVVLDALNDALRPHGWFFAPETSTSTRCTIGGMVSTDASGKGSRIYGKTSDNVLGLEIARPEGLLSSLSPAPDWARPLLAAVELGARDGRAAFIAATPKLNRRFTGYDLERACPEGGGFEWWRLFLGAEGTLGPISRIRVKLRRIEPEKRLIVAGFDSFRNALAAATPLLADDPTAIEVMDEWVQQIAEGAGILTRLPVALRPAGHVAYVFIEFNGHDAGAIETRIATCMARLATLPGLTALHQARDSAEIADLWAIRSAGVGLLGKVDGPSRPVAFVEDCVVPPETLPAFIDEFLAILRAHGLGFGIYGHVDVGCLHIRPALNIDLAQDRDRLVAVSDAIFDLVERHGGIFWGEHGKGVRGAYLPQFLGPEAYAALQQVKAAFDPQERFNPGKLVTLTRDRMGIATTPFRAFNAALGDPLEKAFRCNGNAQCLSYKATVPMCPSFKATGDLRHSPKGRADALRAWRTGRDGGSMQARADLLGVLDTCLGCKACASTCPVQVDIPTMRAAFYADHYAHRRRPLPDWLVLLAERASPLALRLSPSLRPVWPMARRVAERVLGVVDLPEVLARRIENRYRIALKELGGPLPEGTVLLWQDWFTALFDEAVARDAIGGLEALGYRPLLVDMQPAGKAAQNLGARRGFDDMAARLVAALQKGAASDVPMIGLDPAFVMMLRQDYPKAGHRAPPVLLAQEFLARELAQGRSFPQARHAPPVRIMSHCTESAADPGSGAAWAGVLSALGMTAQAQASGCCGMAGLFGHQTRHQTVSRRLYDMSWRAVVEGDVTVAATGFSCRCQAERLSGIAPRHPLGLIADALA</sequence>
<dbReference type="Gene3D" id="3.30.70.2190">
    <property type="match status" value="1"/>
</dbReference>
<dbReference type="Gene3D" id="3.30.70.2740">
    <property type="match status" value="1"/>
</dbReference>
<dbReference type="GO" id="GO:0008720">
    <property type="term" value="F:D-lactate dehydrogenase (NAD+) activity"/>
    <property type="evidence" value="ECO:0007669"/>
    <property type="project" value="TreeGrafter"/>
</dbReference>
<dbReference type="InterPro" id="IPR009051">
    <property type="entry name" value="Helical_ferredxn"/>
</dbReference>
<dbReference type="Pfam" id="PF13183">
    <property type="entry name" value="Fer4_8"/>
    <property type="match status" value="1"/>
</dbReference>
<evidence type="ECO:0000256" key="2">
    <source>
        <dbReference type="ARBA" id="ARBA00022630"/>
    </source>
</evidence>
<dbReference type="Proteomes" id="UP000309747">
    <property type="component" value="Unassembled WGS sequence"/>
</dbReference>
<evidence type="ECO:0000256" key="3">
    <source>
        <dbReference type="ARBA" id="ARBA00022723"/>
    </source>
</evidence>